<feature type="domain" description="VOC" evidence="1">
    <location>
        <begin position="2"/>
        <end position="126"/>
    </location>
</feature>
<dbReference type="Pfam" id="PF00903">
    <property type="entry name" value="Glyoxalase"/>
    <property type="match status" value="1"/>
</dbReference>
<evidence type="ECO:0000259" key="1">
    <source>
        <dbReference type="PROSITE" id="PS51819"/>
    </source>
</evidence>
<dbReference type="InterPro" id="IPR029068">
    <property type="entry name" value="Glyas_Bleomycin-R_OHBP_Dase"/>
</dbReference>
<dbReference type="PROSITE" id="PS51819">
    <property type="entry name" value="VOC"/>
    <property type="match status" value="1"/>
</dbReference>
<dbReference type="InterPro" id="IPR037523">
    <property type="entry name" value="VOC_core"/>
</dbReference>
<proteinExistence type="predicted"/>
<accession>A0A455SGQ0</accession>
<gene>
    <name evidence="2" type="primary">yraH</name>
    <name evidence="2" type="ORF">KTC_14610</name>
</gene>
<name>A0A455SGQ0_9CHLR</name>
<dbReference type="AlphaFoldDB" id="A0A455SGQ0"/>
<evidence type="ECO:0000313" key="2">
    <source>
        <dbReference type="EMBL" id="BBH86710.1"/>
    </source>
</evidence>
<reference evidence="2" key="1">
    <citation type="submission" date="2018-12" db="EMBL/GenBank/DDBJ databases">
        <title>Novel natural products biosynthetic potential of the class Ktedonobacteria.</title>
        <authorList>
            <person name="Zheng Y."/>
            <person name="Saitou A."/>
            <person name="Wang C.M."/>
            <person name="Toyoda A."/>
            <person name="Minakuchi Y."/>
            <person name="Sekiguchi Y."/>
            <person name="Ueda K."/>
            <person name="Takano H."/>
            <person name="Sakai Y."/>
            <person name="Yokota A."/>
            <person name="Yabe S."/>
        </authorList>
    </citation>
    <scope>NUCLEOTIDE SEQUENCE</scope>
    <source>
        <strain evidence="2">COM3</strain>
    </source>
</reference>
<dbReference type="InterPro" id="IPR004360">
    <property type="entry name" value="Glyas_Fos-R_dOase_dom"/>
</dbReference>
<organism evidence="2">
    <name type="scientific">Thermosporothrix sp. COM3</name>
    <dbReference type="NCBI Taxonomy" id="2490863"/>
    <lineage>
        <taxon>Bacteria</taxon>
        <taxon>Bacillati</taxon>
        <taxon>Chloroflexota</taxon>
        <taxon>Ktedonobacteria</taxon>
        <taxon>Ktedonobacterales</taxon>
        <taxon>Thermosporotrichaceae</taxon>
        <taxon>Thermosporothrix</taxon>
    </lineage>
</organism>
<protein>
    <recommendedName>
        <fullName evidence="1">VOC domain-containing protein</fullName>
    </recommendedName>
</protein>
<sequence>MQFINIRLLINDYKESVQFWKYVLKASPDYKLEEMGYAYFKTDSAGIELYKRDKFAATMGDPLLARQAQELQTVLVFLVDNVDATYEQFVREGLNVVAKPQDRPEWNARSAHVYDPNGYLIEFYSPLSSEI</sequence>
<dbReference type="Gene3D" id="3.10.180.10">
    <property type="entry name" value="2,3-Dihydroxybiphenyl 1,2-Dioxygenase, domain 1"/>
    <property type="match status" value="1"/>
</dbReference>
<dbReference type="EMBL" id="AP019376">
    <property type="protein sequence ID" value="BBH86710.1"/>
    <property type="molecule type" value="Genomic_DNA"/>
</dbReference>
<dbReference type="SUPFAM" id="SSF54593">
    <property type="entry name" value="Glyoxalase/Bleomycin resistance protein/Dihydroxybiphenyl dioxygenase"/>
    <property type="match status" value="1"/>
</dbReference>